<dbReference type="GO" id="GO:0009236">
    <property type="term" value="P:cobalamin biosynthetic process"/>
    <property type="evidence" value="ECO:0007669"/>
    <property type="project" value="UniProtKB-UniRule"/>
</dbReference>
<dbReference type="Gene3D" id="3.40.1010.10">
    <property type="entry name" value="Cobalt-precorrin-4 Transmethylase, Domain 1"/>
    <property type="match status" value="1"/>
</dbReference>
<dbReference type="Proteomes" id="UP000001054">
    <property type="component" value="Chromosome"/>
</dbReference>
<sequence>MSVPQNHCTLLGRHALRADGRDGMRHILIIGIGAGNPEHITVQAINALNRADVLFIPTKGAKKTELAEVRRDICARYVSRDDSRTVEFAVPVRRTEERSYVQSVDDWHASIAATYEALLSDELAEGQTGAFLVWGDPMLYDSTIRIVERVRARGSVAVDFEVIPGITSLQALCASHRIPLNLVGKPVEITTGRRLAETFPHRSETAVVMLDGEQAFQKIDDPEAEIFWGAYLGTPDEIAISGRLADVKEDILRARAAARERMGWIMDIYLLRKGADFDE</sequence>
<feature type="domain" description="Tetrapyrrole methylase" evidence="7">
    <location>
        <begin position="27"/>
        <end position="247"/>
    </location>
</feature>
<dbReference type="PANTHER" id="PTHR43467">
    <property type="entry name" value="COBALT-PRECORRIN-2 C(20)-METHYLTRANSFERASE"/>
    <property type="match status" value="1"/>
</dbReference>
<keyword evidence="4 8" id="KW-0808">Transferase</keyword>
<evidence type="ECO:0000313" key="9">
    <source>
        <dbReference type="Proteomes" id="UP000001054"/>
    </source>
</evidence>
<dbReference type="GO" id="GO:0043819">
    <property type="term" value="F:precorrin-6A synthase (deacetylating) activity"/>
    <property type="evidence" value="ECO:0007669"/>
    <property type="project" value="UniProtKB-UniRule"/>
</dbReference>
<dbReference type="NCBIfam" id="TIGR02434">
    <property type="entry name" value="CobF"/>
    <property type="match status" value="1"/>
</dbReference>
<dbReference type="KEGG" id="rhi:NGR_c29820"/>
<accession>C3M914</accession>
<dbReference type="GO" id="GO:0032259">
    <property type="term" value="P:methylation"/>
    <property type="evidence" value="ECO:0007669"/>
    <property type="project" value="UniProtKB-KW"/>
</dbReference>
<evidence type="ECO:0000259" key="7">
    <source>
        <dbReference type="Pfam" id="PF00590"/>
    </source>
</evidence>
<dbReference type="HOGENOM" id="CLU_098653_0_0_5"/>
<dbReference type="SUPFAM" id="SSF53790">
    <property type="entry name" value="Tetrapyrrole methylase"/>
    <property type="match status" value="1"/>
</dbReference>
<dbReference type="PATRIC" id="fig|394.7.peg.5820"/>
<gene>
    <name evidence="8" type="primary">cobF</name>
    <name evidence="8" type="ordered locus">NGR_c29820</name>
</gene>
<organism evidence="8 9">
    <name type="scientific">Sinorhizobium fredii (strain NBRC 101917 / NGR234)</name>
    <dbReference type="NCBI Taxonomy" id="394"/>
    <lineage>
        <taxon>Bacteria</taxon>
        <taxon>Pseudomonadati</taxon>
        <taxon>Pseudomonadota</taxon>
        <taxon>Alphaproteobacteria</taxon>
        <taxon>Hyphomicrobiales</taxon>
        <taxon>Rhizobiaceae</taxon>
        <taxon>Sinorhizobium/Ensifer group</taxon>
        <taxon>Sinorhizobium</taxon>
    </lineage>
</organism>
<protein>
    <recommendedName>
        <fullName evidence="6">Precorrin-6A synthase</fullName>
        <ecNumber evidence="6">2.1.1.152</ecNumber>
    </recommendedName>
</protein>
<evidence type="ECO:0000256" key="4">
    <source>
        <dbReference type="ARBA" id="ARBA00022679"/>
    </source>
</evidence>
<comment type="pathway">
    <text evidence="1">Cofactor biosynthesis; adenosylcobalamin biosynthesis.</text>
</comment>
<proteinExistence type="predicted"/>
<name>C3M914_SINFN</name>
<evidence type="ECO:0000256" key="5">
    <source>
        <dbReference type="ARBA" id="ARBA00022691"/>
    </source>
</evidence>
<dbReference type="eggNOG" id="COG2243">
    <property type="taxonomic scope" value="Bacteria"/>
</dbReference>
<dbReference type="InterPro" id="IPR012797">
    <property type="entry name" value="CobF"/>
</dbReference>
<evidence type="ECO:0000256" key="6">
    <source>
        <dbReference type="NCBIfam" id="TIGR02434"/>
    </source>
</evidence>
<keyword evidence="3 8" id="KW-0489">Methyltransferase</keyword>
<dbReference type="EMBL" id="CP001389">
    <property type="protein sequence ID" value="ACP26725.1"/>
    <property type="molecule type" value="Genomic_DNA"/>
</dbReference>
<evidence type="ECO:0000256" key="3">
    <source>
        <dbReference type="ARBA" id="ARBA00022603"/>
    </source>
</evidence>
<keyword evidence="9" id="KW-1185">Reference proteome</keyword>
<evidence type="ECO:0000313" key="8">
    <source>
        <dbReference type="EMBL" id="ACP26725.1"/>
    </source>
</evidence>
<dbReference type="InterPro" id="IPR035996">
    <property type="entry name" value="4pyrrol_Methylase_sf"/>
</dbReference>
<keyword evidence="2" id="KW-0169">Cobalamin biosynthesis</keyword>
<dbReference type="PANTHER" id="PTHR43467:SF1">
    <property type="entry name" value="PRECORRIN-6A SYNTHASE [DEACETYLATING]"/>
    <property type="match status" value="1"/>
</dbReference>
<dbReference type="AlphaFoldDB" id="C3M914"/>
<dbReference type="InterPro" id="IPR014777">
    <property type="entry name" value="4pyrrole_Mease_sub1"/>
</dbReference>
<dbReference type="OrthoDB" id="9787471at2"/>
<dbReference type="Gene3D" id="3.30.950.10">
    <property type="entry name" value="Methyltransferase, Cobalt-precorrin-4 Transmethylase, Domain 2"/>
    <property type="match status" value="1"/>
</dbReference>
<dbReference type="InterPro" id="IPR000878">
    <property type="entry name" value="4pyrrol_Mease"/>
</dbReference>
<reference evidence="8 9" key="1">
    <citation type="journal article" date="2009" name="Appl. Environ. Microbiol.">
        <title>Rhizobium sp. strain NGR234 possesses a remarkable number of secretion systems.</title>
        <authorList>
            <person name="Schmeisser C."/>
            <person name="Liesegang H."/>
            <person name="Krysciak D."/>
            <person name="Bakkou N."/>
            <person name="Le Quere A."/>
            <person name="Wollherr A."/>
            <person name="Heinemeyer I."/>
            <person name="Morgenstern B."/>
            <person name="Pommerening-Roeser A."/>
            <person name="Flores M."/>
            <person name="Palacios R."/>
            <person name="Brenner S."/>
            <person name="Gottschalk G."/>
            <person name="Schmitz R.A."/>
            <person name="Broughton W.J."/>
            <person name="Perret X."/>
            <person name="Strittmatter A.W."/>
            <person name="Streit W.R."/>
        </authorList>
    </citation>
    <scope>NUCLEOTIDE SEQUENCE [LARGE SCALE GENOMIC DNA]</scope>
    <source>
        <strain evidence="9">NBRC 101917 / NGR234</strain>
    </source>
</reference>
<dbReference type="EC" id="2.1.1.152" evidence="6"/>
<dbReference type="Pfam" id="PF00590">
    <property type="entry name" value="TP_methylase"/>
    <property type="match status" value="1"/>
</dbReference>
<keyword evidence="5" id="KW-0949">S-adenosyl-L-methionine</keyword>
<dbReference type="STRING" id="394.NGR_c29820"/>
<evidence type="ECO:0000256" key="2">
    <source>
        <dbReference type="ARBA" id="ARBA00022573"/>
    </source>
</evidence>
<dbReference type="InterPro" id="IPR014776">
    <property type="entry name" value="4pyrrole_Mease_sub2"/>
</dbReference>
<evidence type="ECO:0000256" key="1">
    <source>
        <dbReference type="ARBA" id="ARBA00004953"/>
    </source>
</evidence>
<dbReference type="PIRSF" id="PIRSF036525">
    <property type="entry name" value="CobF"/>
    <property type="match status" value="1"/>
</dbReference>
<dbReference type="CDD" id="cd11643">
    <property type="entry name" value="Precorrin-6A-synthase"/>
    <property type="match status" value="1"/>
</dbReference>